<dbReference type="InterPro" id="IPR017959">
    <property type="entry name" value="Asn/Gln-tRNA_amidoTrfase_suB/E"/>
</dbReference>
<evidence type="ECO:0000256" key="9">
    <source>
        <dbReference type="ARBA" id="ARBA00047913"/>
    </source>
</evidence>
<comment type="caution">
    <text evidence="12">The sequence shown here is derived from an EMBL/GenBank/DDBJ whole genome shotgun (WGS) entry which is preliminary data.</text>
</comment>
<dbReference type="InterPro" id="IPR017958">
    <property type="entry name" value="Gln-tRNA_amidoTrfase_suB_CS"/>
</dbReference>
<gene>
    <name evidence="10" type="primary">gatB</name>
    <name evidence="12" type="ORF">AUJ23_02490</name>
</gene>
<dbReference type="GO" id="GO:0050567">
    <property type="term" value="F:glutaminyl-tRNA synthase (glutamine-hydrolyzing) activity"/>
    <property type="evidence" value="ECO:0007669"/>
    <property type="project" value="UniProtKB-UniRule"/>
</dbReference>
<evidence type="ECO:0000256" key="5">
    <source>
        <dbReference type="ARBA" id="ARBA00022840"/>
    </source>
</evidence>
<evidence type="ECO:0000256" key="7">
    <source>
        <dbReference type="ARBA" id="ARBA00024799"/>
    </source>
</evidence>
<accession>A0A1J4U9G1</accession>
<dbReference type="HAMAP" id="MF_00121">
    <property type="entry name" value="GatB"/>
    <property type="match status" value="1"/>
</dbReference>
<dbReference type="NCBIfam" id="TIGR00133">
    <property type="entry name" value="gatB"/>
    <property type="match status" value="1"/>
</dbReference>
<dbReference type="GO" id="GO:0050566">
    <property type="term" value="F:asparaginyl-tRNA synthase (glutamine-hydrolyzing) activity"/>
    <property type="evidence" value="ECO:0007669"/>
    <property type="project" value="RHEA"/>
</dbReference>
<dbReference type="STRING" id="1805238.AUJ23_02490"/>
<comment type="catalytic activity">
    <reaction evidence="8 10">
        <text>L-aspartyl-tRNA(Asn) + L-glutamine + ATP + H2O = L-asparaginyl-tRNA(Asn) + L-glutamate + ADP + phosphate + 2 H(+)</text>
        <dbReference type="Rhea" id="RHEA:14513"/>
        <dbReference type="Rhea" id="RHEA-COMP:9674"/>
        <dbReference type="Rhea" id="RHEA-COMP:9677"/>
        <dbReference type="ChEBI" id="CHEBI:15377"/>
        <dbReference type="ChEBI" id="CHEBI:15378"/>
        <dbReference type="ChEBI" id="CHEBI:29985"/>
        <dbReference type="ChEBI" id="CHEBI:30616"/>
        <dbReference type="ChEBI" id="CHEBI:43474"/>
        <dbReference type="ChEBI" id="CHEBI:58359"/>
        <dbReference type="ChEBI" id="CHEBI:78515"/>
        <dbReference type="ChEBI" id="CHEBI:78516"/>
        <dbReference type="ChEBI" id="CHEBI:456216"/>
    </reaction>
</comment>
<organism evidence="12 13">
    <name type="scientific">Candidatus Magasanikbacteria bacterium CG1_02_32_51</name>
    <dbReference type="NCBI Taxonomy" id="1805238"/>
    <lineage>
        <taxon>Bacteria</taxon>
        <taxon>Candidatus Magasanikiibacteriota</taxon>
    </lineage>
</organism>
<evidence type="ECO:0000256" key="4">
    <source>
        <dbReference type="ARBA" id="ARBA00022741"/>
    </source>
</evidence>
<dbReference type="InterPro" id="IPR018027">
    <property type="entry name" value="Asn/Gln_amidotransferase"/>
</dbReference>
<dbReference type="SUPFAM" id="SSF89095">
    <property type="entry name" value="GatB/YqeY motif"/>
    <property type="match status" value="1"/>
</dbReference>
<evidence type="ECO:0000256" key="3">
    <source>
        <dbReference type="ARBA" id="ARBA00022598"/>
    </source>
</evidence>
<evidence type="ECO:0000256" key="8">
    <source>
        <dbReference type="ARBA" id="ARBA00047380"/>
    </source>
</evidence>
<comment type="similarity">
    <text evidence="1 10">Belongs to the GatB/GatE family. GatB subfamily.</text>
</comment>
<name>A0A1J4U9G1_9BACT</name>
<keyword evidence="6 10" id="KW-0648">Protein biosynthesis</keyword>
<proteinExistence type="inferred from homology"/>
<dbReference type="FunFam" id="1.10.10.410:FF:000001">
    <property type="entry name" value="Aspartyl/glutamyl-tRNA(Asn/Gln) amidotransferase subunit B"/>
    <property type="match status" value="1"/>
</dbReference>
<reference evidence="12 13" key="1">
    <citation type="journal article" date="2016" name="Environ. Microbiol.">
        <title>Genomic resolution of a cold subsurface aquifer community provides metabolic insights for novel microbes adapted to high CO concentrations.</title>
        <authorList>
            <person name="Probst A.J."/>
            <person name="Castelle C.J."/>
            <person name="Singh A."/>
            <person name="Brown C.T."/>
            <person name="Anantharaman K."/>
            <person name="Sharon I."/>
            <person name="Hug L.A."/>
            <person name="Burstein D."/>
            <person name="Emerson J.B."/>
            <person name="Thomas B.C."/>
            <person name="Banfield J.F."/>
        </authorList>
    </citation>
    <scope>NUCLEOTIDE SEQUENCE [LARGE SCALE GENOMIC DNA]</scope>
    <source>
        <strain evidence="12">CG1_02_32_51</strain>
    </source>
</reference>
<comment type="catalytic activity">
    <reaction evidence="9 10">
        <text>L-glutamyl-tRNA(Gln) + L-glutamine + ATP + H2O = L-glutaminyl-tRNA(Gln) + L-glutamate + ADP + phosphate + H(+)</text>
        <dbReference type="Rhea" id="RHEA:17521"/>
        <dbReference type="Rhea" id="RHEA-COMP:9681"/>
        <dbReference type="Rhea" id="RHEA-COMP:9684"/>
        <dbReference type="ChEBI" id="CHEBI:15377"/>
        <dbReference type="ChEBI" id="CHEBI:15378"/>
        <dbReference type="ChEBI" id="CHEBI:29985"/>
        <dbReference type="ChEBI" id="CHEBI:30616"/>
        <dbReference type="ChEBI" id="CHEBI:43474"/>
        <dbReference type="ChEBI" id="CHEBI:58359"/>
        <dbReference type="ChEBI" id="CHEBI:78520"/>
        <dbReference type="ChEBI" id="CHEBI:78521"/>
        <dbReference type="ChEBI" id="CHEBI:456216"/>
    </reaction>
</comment>
<dbReference type="SUPFAM" id="SSF55931">
    <property type="entry name" value="Glutamine synthetase/guanido kinase"/>
    <property type="match status" value="1"/>
</dbReference>
<dbReference type="GO" id="GO:0005524">
    <property type="term" value="F:ATP binding"/>
    <property type="evidence" value="ECO:0007669"/>
    <property type="project" value="UniProtKB-KW"/>
</dbReference>
<comment type="subunit">
    <text evidence="2 10">Heterotrimer of A, B and C subunits.</text>
</comment>
<dbReference type="EC" id="6.3.5.-" evidence="10"/>
<dbReference type="AlphaFoldDB" id="A0A1J4U9G1"/>
<dbReference type="PANTHER" id="PTHR11659:SF4">
    <property type="entry name" value="ASPARTYL_GLUTAMYL-TRNA(GLN) AMIDOTRANSFERASE SUBUNIT B_E CATALYTIC DOMAIN-CONTAINING PROTEIN"/>
    <property type="match status" value="1"/>
</dbReference>
<dbReference type="InterPro" id="IPR003789">
    <property type="entry name" value="Asn/Gln_tRNA_amidoTrase-B-like"/>
</dbReference>
<dbReference type="Pfam" id="PF02637">
    <property type="entry name" value="GatB_Yqey"/>
    <property type="match status" value="1"/>
</dbReference>
<feature type="domain" description="Asn/Gln amidotransferase" evidence="11">
    <location>
        <begin position="360"/>
        <end position="511"/>
    </location>
</feature>
<dbReference type="NCBIfam" id="NF004014">
    <property type="entry name" value="PRK05477.1-4"/>
    <property type="match status" value="1"/>
</dbReference>
<evidence type="ECO:0000256" key="10">
    <source>
        <dbReference type="HAMAP-Rule" id="MF_00121"/>
    </source>
</evidence>
<dbReference type="InterPro" id="IPR023168">
    <property type="entry name" value="GatB_Yqey_C_2"/>
</dbReference>
<dbReference type="NCBIfam" id="NF004012">
    <property type="entry name" value="PRK05477.1-2"/>
    <property type="match status" value="1"/>
</dbReference>
<dbReference type="SMART" id="SM00845">
    <property type="entry name" value="GatB_Yqey"/>
    <property type="match status" value="1"/>
</dbReference>
<evidence type="ECO:0000313" key="13">
    <source>
        <dbReference type="Proteomes" id="UP000181941"/>
    </source>
</evidence>
<dbReference type="InterPro" id="IPR014746">
    <property type="entry name" value="Gln_synth/guanido_kin_cat_dom"/>
</dbReference>
<dbReference type="EMBL" id="MNVC01000026">
    <property type="protein sequence ID" value="OIO19190.1"/>
    <property type="molecule type" value="Genomic_DNA"/>
</dbReference>
<dbReference type="InterPro" id="IPR004413">
    <property type="entry name" value="GatB"/>
</dbReference>
<dbReference type="Proteomes" id="UP000181941">
    <property type="component" value="Unassembled WGS sequence"/>
</dbReference>
<dbReference type="Gene3D" id="1.10.10.410">
    <property type="match status" value="1"/>
</dbReference>
<dbReference type="InterPro" id="IPR006075">
    <property type="entry name" value="Asn/Gln-tRNA_Trfase_suB/E_cat"/>
</dbReference>
<sequence>MKQFVPIIGMEVHVELKTASKMFCSCTNNPNIETPNKNICEICLAHPGTLPVPNKKAIEWTVLVGKALNCHILEFSKFDRKHYFYPDLPKGYQISQYQEPIAEHGFIELDFANENPIRNTAKIGITRAHLEEDTAKLNHGEGGSTLVDFNRAGVPLVEIVTDPDFKSALEAKVYCQELRNIVRYLGVSDADMEKGQMRCEANISVQEVGSFEIVDGVVKPLNGTKLNNKVELKNLNSFKAVERGIDFEIKRQTAMIENGETWVQQTRGWDDNKQETVMQRTKENASDYRYFPDPDIPPFHPLQIAGNISLPELPAQKRIRFHKEFFLSFSDAKILSDDKELANFTEEVMSELSGWLDSMPESEDIAENVPQKISRLAGGWITSKLLGIIKEKGMSILDVKFSAENFAELVALIYNNKVNTTNAYKILLIMIGLDIDKDPTHILEEKGWGQVSDSNKIEIFVEEVIKNYPDQVAQVKAGKDTVIKFLIGMVMKASEGSADPTVVEKVLRDKLI</sequence>
<keyword evidence="4 10" id="KW-0547">Nucleotide-binding</keyword>
<comment type="function">
    <text evidence="7 10">Allows the formation of correctly charged Asn-tRNA(Asn) or Gln-tRNA(Gln) through the transamidation of misacylated Asp-tRNA(Asn) or Glu-tRNA(Gln) in organisms which lack either or both of asparaginyl-tRNA or glutaminyl-tRNA synthetases. The reaction takes place in the presence of glutamine and ATP through an activated phospho-Asp-tRNA(Asn) or phospho-Glu-tRNA(Gln).</text>
</comment>
<evidence type="ECO:0000259" key="11">
    <source>
        <dbReference type="SMART" id="SM00845"/>
    </source>
</evidence>
<evidence type="ECO:0000256" key="2">
    <source>
        <dbReference type="ARBA" id="ARBA00011123"/>
    </source>
</evidence>
<evidence type="ECO:0000256" key="6">
    <source>
        <dbReference type="ARBA" id="ARBA00022917"/>
    </source>
</evidence>
<dbReference type="PROSITE" id="PS01234">
    <property type="entry name" value="GATB"/>
    <property type="match status" value="1"/>
</dbReference>
<dbReference type="PANTHER" id="PTHR11659">
    <property type="entry name" value="GLUTAMYL-TRNA GLN AMIDOTRANSFERASE SUBUNIT B MITOCHONDRIAL AND PROKARYOTIC PET112-RELATED"/>
    <property type="match status" value="1"/>
</dbReference>
<evidence type="ECO:0000313" key="12">
    <source>
        <dbReference type="EMBL" id="OIO19190.1"/>
    </source>
</evidence>
<protein>
    <recommendedName>
        <fullName evidence="10">Aspartyl/glutamyl-tRNA(Asn/Gln) amidotransferase subunit B</fullName>
        <shortName evidence="10">Asp/Glu-ADT subunit B</shortName>
        <ecNumber evidence="10">6.3.5.-</ecNumber>
    </recommendedName>
</protein>
<dbReference type="GO" id="GO:0006412">
    <property type="term" value="P:translation"/>
    <property type="evidence" value="ECO:0007669"/>
    <property type="project" value="UniProtKB-UniRule"/>
</dbReference>
<evidence type="ECO:0000256" key="1">
    <source>
        <dbReference type="ARBA" id="ARBA00005306"/>
    </source>
</evidence>
<dbReference type="Pfam" id="PF02934">
    <property type="entry name" value="GatB_N"/>
    <property type="match status" value="1"/>
</dbReference>
<keyword evidence="5 10" id="KW-0067">ATP-binding</keyword>
<keyword evidence="3 10" id="KW-0436">Ligase</keyword>